<dbReference type="Gene3D" id="3.55.50.30">
    <property type="match status" value="1"/>
</dbReference>
<dbReference type="PANTHER" id="PTHR30332:SF24">
    <property type="entry name" value="SECRETIN GSPD-RELATED"/>
    <property type="match status" value="1"/>
</dbReference>
<name>A0ABY5I948_9VIBR</name>
<evidence type="ECO:0000256" key="4">
    <source>
        <dbReference type="ARBA" id="ARBA00023136"/>
    </source>
</evidence>
<evidence type="ECO:0000256" key="5">
    <source>
        <dbReference type="RuleBase" id="RU004003"/>
    </source>
</evidence>
<evidence type="ECO:0000313" key="10">
    <source>
        <dbReference type="EMBL" id="UTZ30858.1"/>
    </source>
</evidence>
<keyword evidence="11" id="KW-1185">Reference proteome</keyword>
<dbReference type="PRINTS" id="PR00811">
    <property type="entry name" value="BCTERIALGSPD"/>
</dbReference>
<evidence type="ECO:0000259" key="7">
    <source>
        <dbReference type="Pfam" id="PF00263"/>
    </source>
</evidence>
<dbReference type="InterPro" id="IPR049371">
    <property type="entry name" value="GspD-like_N0"/>
</dbReference>
<dbReference type="RefSeq" id="WP_255900755.1">
    <property type="nucleotide sequence ID" value="NZ_CP050470.1"/>
</dbReference>
<evidence type="ECO:0000313" key="11">
    <source>
        <dbReference type="Proteomes" id="UP001059912"/>
    </source>
</evidence>
<keyword evidence="4" id="KW-0472">Membrane</keyword>
<dbReference type="InterPro" id="IPR001775">
    <property type="entry name" value="GspD/PilQ"/>
</dbReference>
<keyword evidence="2" id="KW-0812">Transmembrane</keyword>
<dbReference type="PRINTS" id="PR01032">
    <property type="entry name" value="PHAGEIV"/>
</dbReference>
<evidence type="ECO:0000256" key="2">
    <source>
        <dbReference type="ARBA" id="ARBA00022692"/>
    </source>
</evidence>
<dbReference type="InterPro" id="IPR050810">
    <property type="entry name" value="Bact_Secretion_Sys_Channel"/>
</dbReference>
<keyword evidence="3" id="KW-0732">Signal</keyword>
<dbReference type="EMBL" id="CP050470">
    <property type="protein sequence ID" value="UTZ30858.1"/>
    <property type="molecule type" value="Genomic_DNA"/>
</dbReference>
<protein>
    <submittedName>
        <fullName evidence="10">Type II secretory pathway protein</fullName>
    </submittedName>
</protein>
<reference evidence="10" key="1">
    <citation type="submission" date="2020-03" db="EMBL/GenBank/DDBJ databases">
        <title>Five strains of Vibrio campbellii isolated from Mariana Trench.</title>
        <authorList>
            <person name="Liang J."/>
            <person name="Zhang X.-H."/>
        </authorList>
    </citation>
    <scope>NUCLEOTIDE SEQUENCE</scope>
    <source>
        <strain evidence="10">LJC013</strain>
    </source>
</reference>
<dbReference type="Pfam" id="PF03958">
    <property type="entry name" value="Secretin_N"/>
    <property type="match status" value="1"/>
</dbReference>
<comment type="subcellular location">
    <subcellularLocation>
        <location evidence="6">Cell outer membrane</location>
    </subcellularLocation>
    <subcellularLocation>
        <location evidence="1">Membrane</location>
    </subcellularLocation>
</comment>
<dbReference type="Gene3D" id="3.30.1370.120">
    <property type="match status" value="1"/>
</dbReference>
<evidence type="ECO:0000256" key="3">
    <source>
        <dbReference type="ARBA" id="ARBA00022729"/>
    </source>
</evidence>
<evidence type="ECO:0000256" key="6">
    <source>
        <dbReference type="RuleBase" id="RU004004"/>
    </source>
</evidence>
<dbReference type="PANTHER" id="PTHR30332">
    <property type="entry name" value="PROBABLE GENERAL SECRETION PATHWAY PROTEIN D"/>
    <property type="match status" value="1"/>
</dbReference>
<evidence type="ECO:0000259" key="8">
    <source>
        <dbReference type="Pfam" id="PF03958"/>
    </source>
</evidence>
<sequence>MSRISTTLIAFLLKKSKKAYCAGGLLFLRSSLTLRCGKGGKQTTACSIFSTSSNLAVLLSCVLSFSSANAAPFESKQTPISDFVSWFAQQTGQTVVLGQGVTGSVSFSAPELSDDEYPTFFLSVLRAHGYELTHDYGVYTVVVDQHKVETLEPTHAKLYRLTHVRNSKVVDLISTMMEASQTQAVNGKSIKNYKVETLPTTNSLIITGTQAQIEKIDLLIDGIDQYQRQVFIEAVVTESDVGDSQEVGVNMQLALNKAGFVSNTSLIDKALDNVLFYDGGDFSALVKAISKAQDTRLLSRPNLLIMDRERGYITVGQNVPFLVSKEVTDGGKTIQQIERKDVGVSLDVTPHVMNDHVVLKITQKSDSVTNSSIASDIITNTRTLQTVVKVRSGQTITLGGLISTEERKSVSGVPVLMDIPLLGGLFSSEGVNSVDKELKVTIKTTIL</sequence>
<evidence type="ECO:0000259" key="9">
    <source>
        <dbReference type="Pfam" id="PF21305"/>
    </source>
</evidence>
<dbReference type="Proteomes" id="UP001059912">
    <property type="component" value="Chromosome 1"/>
</dbReference>
<dbReference type="InterPro" id="IPR004846">
    <property type="entry name" value="T2SS/T3SS_dom"/>
</dbReference>
<keyword evidence="6" id="KW-0813">Transport</keyword>
<organism evidence="10 11">
    <name type="scientific">Vibrio campbellii</name>
    <dbReference type="NCBI Taxonomy" id="680"/>
    <lineage>
        <taxon>Bacteria</taxon>
        <taxon>Pseudomonadati</taxon>
        <taxon>Pseudomonadota</taxon>
        <taxon>Gammaproteobacteria</taxon>
        <taxon>Vibrionales</taxon>
        <taxon>Vibrionaceae</taxon>
        <taxon>Vibrio</taxon>
    </lineage>
</organism>
<evidence type="ECO:0000256" key="1">
    <source>
        <dbReference type="ARBA" id="ARBA00004370"/>
    </source>
</evidence>
<dbReference type="InterPro" id="IPR005644">
    <property type="entry name" value="NolW-like"/>
</dbReference>
<comment type="similarity">
    <text evidence="5">Belongs to the bacterial secretin family.</text>
</comment>
<dbReference type="Pfam" id="PF21305">
    <property type="entry name" value="type_II_gspD_N0"/>
    <property type="match status" value="1"/>
</dbReference>
<accession>A0ABY5I948</accession>
<dbReference type="Pfam" id="PF00263">
    <property type="entry name" value="Secretin"/>
    <property type="match status" value="1"/>
</dbReference>
<feature type="domain" description="NolW-like" evidence="8">
    <location>
        <begin position="158"/>
        <end position="229"/>
    </location>
</feature>
<dbReference type="InterPro" id="IPR038591">
    <property type="entry name" value="NolW-like_sf"/>
</dbReference>
<gene>
    <name evidence="10" type="ORF">HB762_05330</name>
</gene>
<feature type="domain" description="GspD-like N0" evidence="9">
    <location>
        <begin position="76"/>
        <end position="139"/>
    </location>
</feature>
<proteinExistence type="inferred from homology"/>
<feature type="domain" description="Type II/III secretion system secretin-like" evidence="7">
    <location>
        <begin position="289"/>
        <end position="447"/>
    </location>
</feature>